<protein>
    <submittedName>
        <fullName evidence="11">ShlB/FhaC/HecB family hemolysin secretion/activation protein</fullName>
    </submittedName>
</protein>
<evidence type="ECO:0000313" key="11">
    <source>
        <dbReference type="EMBL" id="MFC0179843.1"/>
    </source>
</evidence>
<dbReference type="InterPro" id="IPR005565">
    <property type="entry name" value="Hemolysn_activator_HlyB_C"/>
</dbReference>
<comment type="subcellular location">
    <subcellularLocation>
        <location evidence="1">Cell outer membrane</location>
    </subcellularLocation>
</comment>
<dbReference type="Proteomes" id="UP001589758">
    <property type="component" value="Unassembled WGS sequence"/>
</dbReference>
<name>A0ABV6CA39_9GAMM</name>
<keyword evidence="7" id="KW-0472">Membrane</keyword>
<evidence type="ECO:0000256" key="8">
    <source>
        <dbReference type="ARBA" id="ARBA00023237"/>
    </source>
</evidence>
<dbReference type="PANTHER" id="PTHR34597">
    <property type="entry name" value="SLR1661 PROTEIN"/>
    <property type="match status" value="1"/>
</dbReference>
<keyword evidence="4" id="KW-1134">Transmembrane beta strand</keyword>
<keyword evidence="6" id="KW-0653">Protein transport</keyword>
<organism evidence="11 12">
    <name type="scientific">Thorsellia kenyensis</name>
    <dbReference type="NCBI Taxonomy" id="1549888"/>
    <lineage>
        <taxon>Bacteria</taxon>
        <taxon>Pseudomonadati</taxon>
        <taxon>Pseudomonadota</taxon>
        <taxon>Gammaproteobacteria</taxon>
        <taxon>Enterobacterales</taxon>
        <taxon>Thorselliaceae</taxon>
        <taxon>Thorsellia</taxon>
    </lineage>
</organism>
<dbReference type="Pfam" id="PF08479">
    <property type="entry name" value="POTRA_2"/>
    <property type="match status" value="1"/>
</dbReference>
<evidence type="ECO:0000259" key="10">
    <source>
        <dbReference type="PROSITE" id="PS51779"/>
    </source>
</evidence>
<sequence>MSISYVRFCNVFICMGVIHSAQALDINSNAIINQQQKIQQERQEARQIQLAQDLPSVRFEANSGVTSSSDYPVEETCFVINQIVIEERESLPQAIPINLIKASAEGLCLGGIGISQLISNLQNLIIDRGYVTTRIVAPEQDLTTGVLTLKIIPGKVRKVYFEEGVKGSNAYAFLLTAMPARAGDLLDLREIEQGLENLQRLPTVQAEMEIVPTENQGESDIVIRRNQKKFWRVAVSLDNSGSKSTGTYQGSATLYVDNPFALSDLAYFSWNNDVHGKSSQGTQNLTGHYSLPFGDTLVSFTGSRYNYHQTVAGLTTDYEYSGDNNSLNLQLAHM</sequence>
<evidence type="ECO:0000256" key="2">
    <source>
        <dbReference type="ARBA" id="ARBA00009055"/>
    </source>
</evidence>
<dbReference type="InterPro" id="IPR013686">
    <property type="entry name" value="Polypept-transport_assoc_ShlB"/>
</dbReference>
<gene>
    <name evidence="11" type="ORF">ACFFIT_07045</name>
</gene>
<evidence type="ECO:0000256" key="1">
    <source>
        <dbReference type="ARBA" id="ARBA00004442"/>
    </source>
</evidence>
<dbReference type="RefSeq" id="WP_385876950.1">
    <property type="nucleotide sequence ID" value="NZ_JBHLXE010000076.1"/>
</dbReference>
<evidence type="ECO:0000256" key="9">
    <source>
        <dbReference type="SAM" id="SignalP"/>
    </source>
</evidence>
<evidence type="ECO:0000256" key="7">
    <source>
        <dbReference type="ARBA" id="ARBA00023136"/>
    </source>
</evidence>
<dbReference type="InterPro" id="IPR034746">
    <property type="entry name" value="POTRA"/>
</dbReference>
<feature type="non-terminal residue" evidence="11">
    <location>
        <position position="334"/>
    </location>
</feature>
<feature type="chain" id="PRO_5046358542" evidence="9">
    <location>
        <begin position="24"/>
        <end position="334"/>
    </location>
</feature>
<dbReference type="InterPro" id="IPR051544">
    <property type="entry name" value="TPS_OM_transporter"/>
</dbReference>
<dbReference type="EMBL" id="JBHLXE010000076">
    <property type="protein sequence ID" value="MFC0179843.1"/>
    <property type="molecule type" value="Genomic_DNA"/>
</dbReference>
<keyword evidence="9" id="KW-0732">Signal</keyword>
<evidence type="ECO:0000256" key="5">
    <source>
        <dbReference type="ARBA" id="ARBA00022692"/>
    </source>
</evidence>
<dbReference type="Pfam" id="PF17287">
    <property type="entry name" value="POTRA_3"/>
    <property type="match status" value="1"/>
</dbReference>
<feature type="domain" description="POTRA" evidence="10">
    <location>
        <begin position="78"/>
        <end position="154"/>
    </location>
</feature>
<keyword evidence="12" id="KW-1185">Reference proteome</keyword>
<dbReference type="PROSITE" id="PS51779">
    <property type="entry name" value="POTRA"/>
    <property type="match status" value="1"/>
</dbReference>
<comment type="similarity">
    <text evidence="2">Belongs to the TPS (TC 1.B.20) family.</text>
</comment>
<keyword evidence="5" id="KW-0812">Transmembrane</keyword>
<comment type="caution">
    <text evidence="11">The sequence shown here is derived from an EMBL/GenBank/DDBJ whole genome shotgun (WGS) entry which is preliminary data.</text>
</comment>
<evidence type="ECO:0000256" key="4">
    <source>
        <dbReference type="ARBA" id="ARBA00022452"/>
    </source>
</evidence>
<proteinExistence type="inferred from homology"/>
<dbReference type="Gene3D" id="2.40.160.50">
    <property type="entry name" value="membrane protein fhac: a member of the omp85/tpsb transporter family"/>
    <property type="match status" value="1"/>
</dbReference>
<dbReference type="InterPro" id="IPR035251">
    <property type="entry name" value="ShlB_POTRA"/>
</dbReference>
<evidence type="ECO:0000313" key="12">
    <source>
        <dbReference type="Proteomes" id="UP001589758"/>
    </source>
</evidence>
<evidence type="ECO:0000256" key="6">
    <source>
        <dbReference type="ARBA" id="ARBA00022927"/>
    </source>
</evidence>
<evidence type="ECO:0000256" key="3">
    <source>
        <dbReference type="ARBA" id="ARBA00022448"/>
    </source>
</evidence>
<dbReference type="Pfam" id="PF03865">
    <property type="entry name" value="ShlB"/>
    <property type="match status" value="1"/>
</dbReference>
<feature type="signal peptide" evidence="9">
    <location>
        <begin position="1"/>
        <end position="23"/>
    </location>
</feature>
<keyword evidence="8" id="KW-0998">Cell outer membrane</keyword>
<reference evidence="11 12" key="1">
    <citation type="submission" date="2024-09" db="EMBL/GenBank/DDBJ databases">
        <authorList>
            <person name="Sun Q."/>
            <person name="Mori K."/>
        </authorList>
    </citation>
    <scope>NUCLEOTIDE SEQUENCE [LARGE SCALE GENOMIC DNA]</scope>
    <source>
        <strain evidence="11 12">CCM 8545</strain>
    </source>
</reference>
<keyword evidence="3" id="KW-0813">Transport</keyword>
<dbReference type="PANTHER" id="PTHR34597:SF3">
    <property type="entry name" value="OUTER MEMBRANE TRANSPORTER CDIB"/>
    <property type="match status" value="1"/>
</dbReference>
<accession>A0ABV6CA39</accession>
<dbReference type="Gene3D" id="3.10.20.310">
    <property type="entry name" value="membrane protein fhac"/>
    <property type="match status" value="1"/>
</dbReference>